<evidence type="ECO:0000313" key="2">
    <source>
        <dbReference type="Proteomes" id="UP000176037"/>
    </source>
</evidence>
<dbReference type="EMBL" id="MJIC01000003">
    <property type="protein sequence ID" value="OFI36142.1"/>
    <property type="molecule type" value="Genomic_DNA"/>
</dbReference>
<dbReference type="STRING" id="1856405.BFC17_09360"/>
<sequence>MSKADPRIIALESQFGQLHTQLFNTFSHAQSAVMGIMQTGRDISQDSEDYQQLKRDFDITVTMYPGEDSLMATLIAATRQMANNPQVSNVHMTQVWAAAVSALSCDRMLLMIPADLHTDPEVSGELQQKRQEHLTMWQERLNNP</sequence>
<keyword evidence="2" id="KW-1185">Reference proteome</keyword>
<name>A0A1E8FJN9_9ALTE</name>
<dbReference type="OrthoDB" id="6322081at2"/>
<gene>
    <name evidence="1" type="ORF">BFC17_09360</name>
</gene>
<protein>
    <submittedName>
        <fullName evidence="1">Uncharacterized protein</fullName>
    </submittedName>
</protein>
<proteinExistence type="predicted"/>
<organism evidence="1 2">
    <name type="scientific">Alteromonas lipolytica</name>
    <dbReference type="NCBI Taxonomy" id="1856405"/>
    <lineage>
        <taxon>Bacteria</taxon>
        <taxon>Pseudomonadati</taxon>
        <taxon>Pseudomonadota</taxon>
        <taxon>Gammaproteobacteria</taxon>
        <taxon>Alteromonadales</taxon>
        <taxon>Alteromonadaceae</taxon>
        <taxon>Alteromonas/Salinimonas group</taxon>
        <taxon>Alteromonas</taxon>
    </lineage>
</organism>
<evidence type="ECO:0000313" key="1">
    <source>
        <dbReference type="EMBL" id="OFI36142.1"/>
    </source>
</evidence>
<dbReference type="RefSeq" id="WP_070174732.1">
    <property type="nucleotide sequence ID" value="NZ_BMJR01000014.1"/>
</dbReference>
<comment type="caution">
    <text evidence="1">The sequence shown here is derived from an EMBL/GenBank/DDBJ whole genome shotgun (WGS) entry which is preliminary data.</text>
</comment>
<reference evidence="1 2" key="1">
    <citation type="submission" date="2016-09" db="EMBL/GenBank/DDBJ databases">
        <title>Alteromonas lipolytica, a new species isolated from sea water.</title>
        <authorList>
            <person name="Wu Y.-H."/>
            <person name="Cheng H."/>
            <person name="Xu X.-W."/>
        </authorList>
    </citation>
    <scope>NUCLEOTIDE SEQUENCE [LARGE SCALE GENOMIC DNA]</scope>
    <source>
        <strain evidence="1 2">JW12</strain>
    </source>
</reference>
<dbReference type="AlphaFoldDB" id="A0A1E8FJN9"/>
<accession>A0A1E8FJN9</accession>
<dbReference type="Proteomes" id="UP000176037">
    <property type="component" value="Unassembled WGS sequence"/>
</dbReference>